<reference evidence="3" key="1">
    <citation type="journal article" date="2015" name="Nat. Plants">
        <title>Genome expansion of Arabis alpina linked with retrotransposition and reduced symmetric DNA methylation.</title>
        <authorList>
            <person name="Willing E.M."/>
            <person name="Rawat V."/>
            <person name="Mandakova T."/>
            <person name="Maumus F."/>
            <person name="James G.V."/>
            <person name="Nordstroem K.J."/>
            <person name="Becker C."/>
            <person name="Warthmann N."/>
            <person name="Chica C."/>
            <person name="Szarzynska B."/>
            <person name="Zytnicki M."/>
            <person name="Albani M.C."/>
            <person name="Kiefer C."/>
            <person name="Bergonzi S."/>
            <person name="Castaings L."/>
            <person name="Mateos J.L."/>
            <person name="Berns M.C."/>
            <person name="Bujdoso N."/>
            <person name="Piofczyk T."/>
            <person name="de Lorenzo L."/>
            <person name="Barrero-Sicilia C."/>
            <person name="Mateos I."/>
            <person name="Piednoel M."/>
            <person name="Hagmann J."/>
            <person name="Chen-Min-Tao R."/>
            <person name="Iglesias-Fernandez R."/>
            <person name="Schuster S.C."/>
            <person name="Alonso-Blanco C."/>
            <person name="Roudier F."/>
            <person name="Carbonero P."/>
            <person name="Paz-Ares J."/>
            <person name="Davis S.J."/>
            <person name="Pecinka A."/>
            <person name="Quesneville H."/>
            <person name="Colot V."/>
            <person name="Lysak M.A."/>
            <person name="Weigel D."/>
            <person name="Coupland G."/>
            <person name="Schneeberger K."/>
        </authorList>
    </citation>
    <scope>NUCLEOTIDE SEQUENCE [LARGE SCALE GENOMIC DNA]</scope>
    <source>
        <strain evidence="3">cv. Pajares</strain>
    </source>
</reference>
<evidence type="ECO:0000313" key="3">
    <source>
        <dbReference type="Proteomes" id="UP000029120"/>
    </source>
</evidence>
<protein>
    <recommendedName>
        <fullName evidence="4">LysM domain-containing protein</fullName>
    </recommendedName>
</protein>
<evidence type="ECO:0000256" key="1">
    <source>
        <dbReference type="SAM" id="SignalP"/>
    </source>
</evidence>
<name>A0A087HD97_ARAAL</name>
<accession>A0A087HD97</accession>
<proteinExistence type="predicted"/>
<dbReference type="AlphaFoldDB" id="A0A087HD97"/>
<evidence type="ECO:0000313" key="2">
    <source>
        <dbReference type="EMBL" id="KFK40099.1"/>
    </source>
</evidence>
<dbReference type="OrthoDB" id="2107166at2759"/>
<feature type="chain" id="PRO_5001823166" description="LysM domain-containing protein" evidence="1">
    <location>
        <begin position="28"/>
        <end position="137"/>
    </location>
</feature>
<keyword evidence="1" id="KW-0732">Signal</keyword>
<dbReference type="Proteomes" id="UP000029120">
    <property type="component" value="Chromosome 3"/>
</dbReference>
<keyword evidence="3" id="KW-1185">Reference proteome</keyword>
<sequence>METSRFTLLPLLLSSSPPLLLLRTSSASPHKCSDSPSTCRSLVGYSSKNATTLHNIQTLFAIKNLRSTLAANNLPLSTTRDQPVNPNQVIRIPIPCSCSNGTGVSNRVPVYTVKKDDGLSFIATEFLVHVKFFYMRQ</sequence>
<dbReference type="EMBL" id="CM002871">
    <property type="protein sequence ID" value="KFK40099.1"/>
    <property type="molecule type" value="Genomic_DNA"/>
</dbReference>
<evidence type="ECO:0008006" key="4">
    <source>
        <dbReference type="Google" id="ProtNLM"/>
    </source>
</evidence>
<feature type="signal peptide" evidence="1">
    <location>
        <begin position="1"/>
        <end position="27"/>
    </location>
</feature>
<dbReference type="Gramene" id="KFK40099">
    <property type="protein sequence ID" value="KFK40099"/>
    <property type="gene ID" value="AALP_AA3G330200"/>
</dbReference>
<dbReference type="PANTHER" id="PTHR33734">
    <property type="entry name" value="LYSM DOMAIN-CONTAINING GPI-ANCHORED PROTEIN 2"/>
    <property type="match status" value="1"/>
</dbReference>
<organism evidence="2 3">
    <name type="scientific">Arabis alpina</name>
    <name type="common">Alpine rock-cress</name>
    <dbReference type="NCBI Taxonomy" id="50452"/>
    <lineage>
        <taxon>Eukaryota</taxon>
        <taxon>Viridiplantae</taxon>
        <taxon>Streptophyta</taxon>
        <taxon>Embryophyta</taxon>
        <taxon>Tracheophyta</taxon>
        <taxon>Spermatophyta</taxon>
        <taxon>Magnoliopsida</taxon>
        <taxon>eudicotyledons</taxon>
        <taxon>Gunneridae</taxon>
        <taxon>Pentapetalae</taxon>
        <taxon>rosids</taxon>
        <taxon>malvids</taxon>
        <taxon>Brassicales</taxon>
        <taxon>Brassicaceae</taxon>
        <taxon>Arabideae</taxon>
        <taxon>Arabis</taxon>
    </lineage>
</organism>
<gene>
    <name evidence="2" type="ordered locus">AALP_Aa3g330200</name>
</gene>
<dbReference type="eggNOG" id="ENOG502QQ9K">
    <property type="taxonomic scope" value="Eukaryota"/>
</dbReference>
<dbReference type="PANTHER" id="PTHR33734:SF11">
    <property type="entry name" value="LYSM DOMAIN-CONTAINING GPI-ANCHORED PROTEIN 2"/>
    <property type="match status" value="1"/>
</dbReference>